<dbReference type="SMART" id="SM00268">
    <property type="entry name" value="ACTIN"/>
    <property type="match status" value="1"/>
</dbReference>
<evidence type="ECO:0000256" key="2">
    <source>
        <dbReference type="RuleBase" id="RU000487"/>
    </source>
</evidence>
<dbReference type="InterPro" id="IPR004000">
    <property type="entry name" value="Actin"/>
</dbReference>
<dbReference type="InterPro" id="IPR043129">
    <property type="entry name" value="ATPase_NBD"/>
</dbReference>
<dbReference type="GeneID" id="92366359"/>
<evidence type="ECO:0000313" key="3">
    <source>
        <dbReference type="EMBL" id="OII77048.1"/>
    </source>
</evidence>
<reference evidence="3 4" key="1">
    <citation type="submission" date="2016-10" db="EMBL/GenBank/DDBJ databases">
        <title>Reductive evolution of mitochondrial metabolism and differential evolution of invasion-related proteins in Cryptosporidium.</title>
        <authorList>
            <person name="Liu S."/>
            <person name="Roellig D.M."/>
            <person name="Guo Y."/>
            <person name="Li N."/>
            <person name="Frace M.A."/>
            <person name="Tang K."/>
            <person name="Zhang L."/>
            <person name="Feng Y."/>
            <person name="Xiao L."/>
        </authorList>
    </citation>
    <scope>NUCLEOTIDE SEQUENCE [LARGE SCALE GENOMIC DNA]</scope>
    <source>
        <strain evidence="3">30847</strain>
    </source>
</reference>
<dbReference type="Gene3D" id="3.30.420.40">
    <property type="match status" value="2"/>
</dbReference>
<dbReference type="EMBL" id="LRBS01000046">
    <property type="protein sequence ID" value="OII77048.1"/>
    <property type="molecule type" value="Genomic_DNA"/>
</dbReference>
<organism evidence="3 4">
    <name type="scientific">Cryptosporidium andersoni</name>
    <dbReference type="NCBI Taxonomy" id="117008"/>
    <lineage>
        <taxon>Eukaryota</taxon>
        <taxon>Sar</taxon>
        <taxon>Alveolata</taxon>
        <taxon>Apicomplexa</taxon>
        <taxon>Conoidasida</taxon>
        <taxon>Coccidia</taxon>
        <taxon>Eucoccidiorida</taxon>
        <taxon>Eimeriorina</taxon>
        <taxon>Cryptosporidiidae</taxon>
        <taxon>Cryptosporidium</taxon>
    </lineage>
</organism>
<dbReference type="Gene3D" id="3.90.640.10">
    <property type="entry name" value="Actin, Chain A, domain 4"/>
    <property type="match status" value="1"/>
</dbReference>
<evidence type="ECO:0000313" key="4">
    <source>
        <dbReference type="Proteomes" id="UP000186804"/>
    </source>
</evidence>
<protein>
    <submittedName>
        <fullName evidence="3">Actin family protein</fullName>
    </submittedName>
</protein>
<dbReference type="SUPFAM" id="SSF53067">
    <property type="entry name" value="Actin-like ATPase domain"/>
    <property type="match status" value="2"/>
</dbReference>
<gene>
    <name evidence="3" type="ORF">cand_021750</name>
</gene>
<dbReference type="AlphaFoldDB" id="A0A1J4MS84"/>
<comment type="catalytic activity">
    <reaction evidence="1">
        <text>ATP + H2O = ADP + phosphate + H(+)</text>
        <dbReference type="Rhea" id="RHEA:13065"/>
        <dbReference type="ChEBI" id="CHEBI:15377"/>
        <dbReference type="ChEBI" id="CHEBI:15378"/>
        <dbReference type="ChEBI" id="CHEBI:30616"/>
        <dbReference type="ChEBI" id="CHEBI:43474"/>
        <dbReference type="ChEBI" id="CHEBI:456216"/>
    </reaction>
</comment>
<dbReference type="PANTHER" id="PTHR11937">
    <property type="entry name" value="ACTIN"/>
    <property type="match status" value="1"/>
</dbReference>
<comment type="similarity">
    <text evidence="2">Belongs to the actin family.</text>
</comment>
<dbReference type="Proteomes" id="UP000186804">
    <property type="component" value="Unassembled WGS sequence"/>
</dbReference>
<sequence length="433" mass="49684">MEDKDFVTKTDYWPINKSCIVLNIGRKYIKVGFSNSLRPLAILQVGELWDECFDRFRIENKNRKSIGKIINQDDVLDDDQRDPHIKFNQLTSDISNNINSDCRISRNKLIFNYVDKIKHLGKWKIKWLSFLQELYTSYLKCNPKDYSVILVEKVLFPDSIRNCIIDYLIKDMGIPGICTIEEPLVALYTSGIPTGIVVDIGISETVIYPVYNGYPIIQSIIILNFGYNQIIDYFKRILIRKLDIISEDKEDIINSELTIIKSLQDPIFEDILFQCGIVKPQNNHIVDESNNDLIGNFEYNYISNDGIIYQIISIDQYSRTQPFELFFGDDKYDSEIVYDIVIDGIIPSIKACNIDIRKEIVQNILVSGGIAATYGFEQRLLSELKTTIELDPKLEPLGKFINIISPPISPFIRSYSGASIYASLPGLNFITSK</sequence>
<accession>A0A1J4MS84</accession>
<dbReference type="Pfam" id="PF00022">
    <property type="entry name" value="Actin"/>
    <property type="match status" value="2"/>
</dbReference>
<dbReference type="RefSeq" id="XP_067068894.1">
    <property type="nucleotide sequence ID" value="XM_067212405.1"/>
</dbReference>
<keyword evidence="4" id="KW-1185">Reference proteome</keyword>
<evidence type="ECO:0000256" key="1">
    <source>
        <dbReference type="ARBA" id="ARBA00049360"/>
    </source>
</evidence>
<comment type="caution">
    <text evidence="3">The sequence shown here is derived from an EMBL/GenBank/DDBJ whole genome shotgun (WGS) entry which is preliminary data.</text>
</comment>
<name>A0A1J4MS84_9CRYT</name>
<proteinExistence type="inferred from homology"/>
<dbReference type="OrthoDB" id="337660at2759"/>
<dbReference type="VEuPathDB" id="CryptoDB:cand_021750"/>